<reference evidence="1" key="1">
    <citation type="journal article" date="2014" name="Int. J. Syst. Evol. Microbiol.">
        <title>Complete genome sequence of Corynebacterium casei LMG S-19264T (=DSM 44701T), isolated from a smear-ripened cheese.</title>
        <authorList>
            <consortium name="US DOE Joint Genome Institute (JGI-PGF)"/>
            <person name="Walter F."/>
            <person name="Albersmeier A."/>
            <person name="Kalinowski J."/>
            <person name="Ruckert C."/>
        </authorList>
    </citation>
    <scope>NUCLEOTIDE SEQUENCE</scope>
    <source>
        <strain evidence="1">VKM Ac-2007</strain>
    </source>
</reference>
<comment type="caution">
    <text evidence="1">The sequence shown here is derived from an EMBL/GenBank/DDBJ whole genome shotgun (WGS) entry which is preliminary data.</text>
</comment>
<protein>
    <submittedName>
        <fullName evidence="1">Uncharacterized protein</fullName>
    </submittedName>
</protein>
<gene>
    <name evidence="1" type="ORF">GCM10017600_00980</name>
</gene>
<dbReference type="EMBL" id="BSEV01000001">
    <property type="protein sequence ID" value="GLK06693.1"/>
    <property type="molecule type" value="Genomic_DNA"/>
</dbReference>
<accession>A0A9W6HVA6</accession>
<sequence>MLTVRAAHHRGQTMFMNAVISVFETDHSRALVLPQVEPPDPRTVSRVSAQKGGVVVGRAG</sequence>
<dbReference type="AlphaFoldDB" id="A0A9W6HVA6"/>
<name>A0A9W6HVA6_9ACTN</name>
<evidence type="ECO:0000313" key="2">
    <source>
        <dbReference type="Proteomes" id="UP001143474"/>
    </source>
</evidence>
<dbReference type="Proteomes" id="UP001143474">
    <property type="component" value="Unassembled WGS sequence"/>
</dbReference>
<reference evidence="1" key="2">
    <citation type="submission" date="2023-01" db="EMBL/GenBank/DDBJ databases">
        <authorList>
            <person name="Sun Q."/>
            <person name="Evtushenko L."/>
        </authorList>
    </citation>
    <scope>NUCLEOTIDE SEQUENCE</scope>
    <source>
        <strain evidence="1">VKM Ac-2007</strain>
    </source>
</reference>
<organism evidence="1 2">
    <name type="scientific">Streptosporangium carneum</name>
    <dbReference type="NCBI Taxonomy" id="47481"/>
    <lineage>
        <taxon>Bacteria</taxon>
        <taxon>Bacillati</taxon>
        <taxon>Actinomycetota</taxon>
        <taxon>Actinomycetes</taxon>
        <taxon>Streptosporangiales</taxon>
        <taxon>Streptosporangiaceae</taxon>
        <taxon>Streptosporangium</taxon>
    </lineage>
</organism>
<evidence type="ECO:0000313" key="1">
    <source>
        <dbReference type="EMBL" id="GLK06693.1"/>
    </source>
</evidence>
<proteinExistence type="predicted"/>
<keyword evidence="2" id="KW-1185">Reference proteome</keyword>